<sequence>MPTLQWIGKEKVVSHHHDVTFRTLEHQYGFRVDDPDDTSETFSGNKIIHGDNLEALKALLPEYEGRVDCVYIDPPYNTGNEKWVYNDNVNDPQIRRWLNQVAGAEGEDLSRHDKWLCMMYPRLTLLRQLLSNSGAIFVSIGDDECAHLRLIMDEIFGRQCFVGDVIWQKTYSPRNDAKGIPTEAEHLLVYGRQIGWQPNKLERTEDMDSKYSNPDNDALAWTSSDAFAPNAATHQGMVYAIQHPFTGKMLYPTQGRCWGYEQPTNLKIMNEWCEYELQDLHDDERRAEVCGIPASQVRPGVKAIVLKQSLEESRTKAQAVYDRGQWPRFYFTKGGQGGIRRKTYLENVEGKLVTNLWPYTEVGHTDEAKKELKEYFGGKSPFDTPKPTRLIERILQIATKEDSIILDAFAGSGTTMHAALRLNKRDHGMRKTILIELMDYAKSITAERVRKVMAGYDYQGEKKETLYAKKLSVSALKKMDRWLGEANDVMKMLQPNYDKVKLQFADKTLLVVGSKTFNGHRDGLGGQFDFYELGKRLFLDDGNLNEDVGEDKIRQYIYYTETHEPLTRQRDAEYPYLLDFKDGTGYFFYYEKGQQTCLSLETLDAVIKKADRYVIYADTCSLSPEMLQRLNIVFKKIPRDINQF</sequence>
<dbReference type="InterPro" id="IPR002941">
    <property type="entry name" value="DNA_methylase_N4/N6"/>
</dbReference>
<dbReference type="EC" id="2.1.1.72" evidence="2"/>
<dbReference type="GO" id="GO:0032259">
    <property type="term" value="P:methylation"/>
    <property type="evidence" value="ECO:0007669"/>
    <property type="project" value="UniProtKB-KW"/>
</dbReference>
<dbReference type="InterPro" id="IPR002052">
    <property type="entry name" value="DNA_methylase_N6_adenine_CS"/>
</dbReference>
<evidence type="ECO:0000256" key="1">
    <source>
        <dbReference type="ARBA" id="ARBA00006594"/>
    </source>
</evidence>
<protein>
    <recommendedName>
        <fullName evidence="2">site-specific DNA-methyltransferase (adenine-specific)</fullName>
        <ecNumber evidence="2">2.1.1.72</ecNumber>
    </recommendedName>
</protein>
<proteinExistence type="inferred from homology"/>
<feature type="domain" description="DNA methylase N-4/N-6" evidence="7">
    <location>
        <begin position="67"/>
        <end position="194"/>
    </location>
</feature>
<reference evidence="8 9" key="1">
    <citation type="submission" date="2019-08" db="EMBL/GenBank/DDBJ databases">
        <title>In-depth cultivation of the pig gut microbiome towards novel bacterial diversity and tailored functional studies.</title>
        <authorList>
            <person name="Wylensek D."/>
            <person name="Hitch T.C.A."/>
            <person name="Clavel T."/>
        </authorList>
    </citation>
    <scope>NUCLEOTIDE SEQUENCE [LARGE SCALE GENOMIC DNA]</scope>
    <source>
        <strain evidence="8 9">Oil-RF-744-WCA-WT-10</strain>
    </source>
</reference>
<evidence type="ECO:0000259" key="7">
    <source>
        <dbReference type="Pfam" id="PF01555"/>
    </source>
</evidence>
<keyword evidence="3 8" id="KW-0489">Methyltransferase</keyword>
<evidence type="ECO:0000256" key="4">
    <source>
        <dbReference type="ARBA" id="ARBA00022679"/>
    </source>
</evidence>
<keyword evidence="5" id="KW-0949">S-adenosyl-L-methionine</keyword>
<dbReference type="PROSITE" id="PS00092">
    <property type="entry name" value="N6_MTASE"/>
    <property type="match status" value="1"/>
</dbReference>
<comment type="caution">
    <text evidence="8">The sequence shown here is derived from an EMBL/GenBank/DDBJ whole genome shotgun (WGS) entry which is preliminary data.</text>
</comment>
<evidence type="ECO:0000256" key="2">
    <source>
        <dbReference type="ARBA" id="ARBA00011900"/>
    </source>
</evidence>
<dbReference type="Pfam" id="PF01555">
    <property type="entry name" value="N6_N4_Mtase"/>
    <property type="match status" value="2"/>
</dbReference>
<dbReference type="AlphaFoldDB" id="A0A6L5XGH0"/>
<accession>A0A6L5XGH0</accession>
<dbReference type="SUPFAM" id="SSF53335">
    <property type="entry name" value="S-adenosyl-L-methionine-dependent methyltransferases"/>
    <property type="match status" value="1"/>
</dbReference>
<organism evidence="8 9">
    <name type="scientific">Sodaliphilus pleomorphus</name>
    <dbReference type="NCBI Taxonomy" id="2606626"/>
    <lineage>
        <taxon>Bacteria</taxon>
        <taxon>Pseudomonadati</taxon>
        <taxon>Bacteroidota</taxon>
        <taxon>Bacteroidia</taxon>
        <taxon>Bacteroidales</taxon>
        <taxon>Muribaculaceae</taxon>
        <taxon>Sodaliphilus</taxon>
    </lineage>
</organism>
<dbReference type="GO" id="GO:0003677">
    <property type="term" value="F:DNA binding"/>
    <property type="evidence" value="ECO:0007669"/>
    <property type="project" value="InterPro"/>
</dbReference>
<dbReference type="GO" id="GO:0008170">
    <property type="term" value="F:N-methyltransferase activity"/>
    <property type="evidence" value="ECO:0007669"/>
    <property type="project" value="InterPro"/>
</dbReference>
<evidence type="ECO:0000256" key="6">
    <source>
        <dbReference type="ARBA" id="ARBA00047942"/>
    </source>
</evidence>
<evidence type="ECO:0000256" key="3">
    <source>
        <dbReference type="ARBA" id="ARBA00022603"/>
    </source>
</evidence>
<gene>
    <name evidence="8" type="ORF">FYJ29_12515</name>
</gene>
<evidence type="ECO:0000256" key="5">
    <source>
        <dbReference type="ARBA" id="ARBA00022691"/>
    </source>
</evidence>
<dbReference type="InterPro" id="IPR002295">
    <property type="entry name" value="N4/N6-MTase_EcoPI_Mod-like"/>
</dbReference>
<dbReference type="InterPro" id="IPR029063">
    <property type="entry name" value="SAM-dependent_MTases_sf"/>
</dbReference>
<dbReference type="Proteomes" id="UP000483362">
    <property type="component" value="Unassembled WGS sequence"/>
</dbReference>
<keyword evidence="4 8" id="KW-0808">Transferase</keyword>
<dbReference type="PRINTS" id="PR00506">
    <property type="entry name" value="D21N6MTFRASE"/>
</dbReference>
<dbReference type="GO" id="GO:0009007">
    <property type="term" value="F:site-specific DNA-methyltransferase (adenine-specific) activity"/>
    <property type="evidence" value="ECO:0007669"/>
    <property type="project" value="UniProtKB-EC"/>
</dbReference>
<comment type="catalytic activity">
    <reaction evidence="6">
        <text>a 2'-deoxyadenosine in DNA + S-adenosyl-L-methionine = an N(6)-methyl-2'-deoxyadenosine in DNA + S-adenosyl-L-homocysteine + H(+)</text>
        <dbReference type="Rhea" id="RHEA:15197"/>
        <dbReference type="Rhea" id="RHEA-COMP:12418"/>
        <dbReference type="Rhea" id="RHEA-COMP:12419"/>
        <dbReference type="ChEBI" id="CHEBI:15378"/>
        <dbReference type="ChEBI" id="CHEBI:57856"/>
        <dbReference type="ChEBI" id="CHEBI:59789"/>
        <dbReference type="ChEBI" id="CHEBI:90615"/>
        <dbReference type="ChEBI" id="CHEBI:90616"/>
        <dbReference type="EC" id="2.1.1.72"/>
    </reaction>
</comment>
<comment type="similarity">
    <text evidence="1">Belongs to the N(4)/N(6)-methyltransferase family.</text>
</comment>
<name>A0A6L5XGH0_9BACT</name>
<keyword evidence="9" id="KW-1185">Reference proteome</keyword>
<dbReference type="Gene3D" id="3.40.50.150">
    <property type="entry name" value="Vaccinia Virus protein VP39"/>
    <property type="match status" value="1"/>
</dbReference>
<feature type="domain" description="DNA methylase N-4/N-6" evidence="7">
    <location>
        <begin position="340"/>
        <end position="444"/>
    </location>
</feature>
<evidence type="ECO:0000313" key="9">
    <source>
        <dbReference type="Proteomes" id="UP000483362"/>
    </source>
</evidence>
<dbReference type="PIRSF" id="PIRSF015855">
    <property type="entry name" value="TypeIII_Mtase_mKpnI"/>
    <property type="match status" value="1"/>
</dbReference>
<evidence type="ECO:0000313" key="8">
    <source>
        <dbReference type="EMBL" id="MSS18570.1"/>
    </source>
</evidence>
<dbReference type="RefSeq" id="WP_154328188.1">
    <property type="nucleotide sequence ID" value="NZ_CP045696.1"/>
</dbReference>
<dbReference type="EMBL" id="VULT01000025">
    <property type="protein sequence ID" value="MSS18570.1"/>
    <property type="molecule type" value="Genomic_DNA"/>
</dbReference>